<keyword evidence="8 17" id="KW-0106">Calcium</keyword>
<dbReference type="InterPro" id="IPR004014">
    <property type="entry name" value="ATPase_P-typ_cation-transptr_N"/>
</dbReference>
<dbReference type="InterPro" id="IPR023298">
    <property type="entry name" value="ATPase_P-typ_TM_dom_sf"/>
</dbReference>
<dbReference type="Gene3D" id="3.40.1110.10">
    <property type="entry name" value="Calcium-transporting ATPase, cytoplasmic domain N"/>
    <property type="match status" value="1"/>
</dbReference>
<feature type="region of interest" description="Disordered" evidence="18">
    <location>
        <begin position="1"/>
        <end position="44"/>
    </location>
</feature>
<sequence>MPPQNQERAPLLGGDSHQSYNQSQNNPFKFSAKELGDLIDPKNPDKLREYGDVDGILSALKTDVKKGISKDENLNTHANGEGESSPFESRINVFGKNVMPEVPQQTLLELIWEAYQDKTLVLLSIAALVSLAVGLYEDSLKGDNGEPKVGWVEGVAIFIAVVVVVLTNSINDYQKEKQFRKLNAKKEDRTVKLIRDGREETISVFDIQVGDILLLEPGDIVPTDGVYIEGHHLVCDESSATGESDAIKKGSLKDNLDPFILSGSKVQEGVARIVVIAVGVHSFHGKTMMAMRDGGDSDLTPLQIKLDSLAESIAKLGMAAALIMLFTLSLKYWIIALVNNQLPDFADGFAAMVKIVIQAITIVVVAVPEGLPMAVTLALAFATTQMIKDNNLVRILAACETMGNATVICTDKTGTLTQNLMTVVQGIIAGTSMDGTPNPKDFKRKLADPVLKLLIEGISVNSSAFEGKDENGKVGFVGSKTEVALLNFGVNMGEDVKSPRDNRKVGLVYPFASKNKSMTTVIETPDSDTPYRQYTKGASEIVLEACTHYLDGDGKVQQMDQASRDNYLRTISRFAHQALRTICLAYRDISKADFDAFNPEQAPLEHLVAIGIVGIEDPLREGVVESVAECRRAGVYVKMITGDNVETAKAIAKKAGIWSPGGVVISGPEFRRLSPEEQAAIVPRLQVLARSSPTDKQIVVRTLQNQHEVVAMTGDGTNDGPALKMSDVGFSMGIAGTEVAKEASAIILMDDNFNSIVKALRWGRAVNSGVRKFLQFQLTVNITAVVVAFVSAVVSETNESVLTAVQLLWVNLIMDTLAALALATEPPTSDILDNPPIPRNASLISYKMWKHILGQAFFQITINLIFMYLGEKLIPNREHEVVKTVVFNSFVFLQIFNELNCRRINDELNIFHDIFNNWIFIAVQVIVILGQIILVNYGGTAFSTVPLNAAEWVISVVIGALSLPVGFILRLLPDFGDDSAQVHKPVVSRERMMLESAIQDVSSKLKVYAALRHKPRRSTGGSRMKSVSSVHE</sequence>
<dbReference type="NCBIfam" id="TIGR01494">
    <property type="entry name" value="ATPase_P-type"/>
    <property type="match status" value="2"/>
</dbReference>
<feature type="transmembrane region" description="Helical" evidence="17">
    <location>
        <begin position="800"/>
        <end position="823"/>
    </location>
</feature>
<evidence type="ECO:0000313" key="21">
    <source>
        <dbReference type="Proteomes" id="UP000070444"/>
    </source>
</evidence>
<keyword evidence="13 17" id="KW-0406">Ion transport</keyword>
<keyword evidence="7 17" id="KW-0547">Nucleotide-binding</keyword>
<dbReference type="OrthoDB" id="3352408at2759"/>
<keyword evidence="11" id="KW-1278">Translocase</keyword>
<dbReference type="STRING" id="796925.A0A137PCI5"/>
<dbReference type="Pfam" id="PF00122">
    <property type="entry name" value="E1-E2_ATPase"/>
    <property type="match status" value="1"/>
</dbReference>
<evidence type="ECO:0000256" key="4">
    <source>
        <dbReference type="ARBA" id="ARBA00022568"/>
    </source>
</evidence>
<dbReference type="PANTHER" id="PTHR24093">
    <property type="entry name" value="CATION TRANSPORTING ATPASE"/>
    <property type="match status" value="1"/>
</dbReference>
<feature type="compositionally biased region" description="Polar residues" evidence="18">
    <location>
        <begin position="16"/>
        <end position="28"/>
    </location>
</feature>
<keyword evidence="14 17" id="KW-0472">Membrane</keyword>
<dbReference type="Pfam" id="PF13246">
    <property type="entry name" value="Cation_ATPase"/>
    <property type="match status" value="1"/>
</dbReference>
<keyword evidence="4 17" id="KW-0109">Calcium transport</keyword>
<evidence type="ECO:0000256" key="18">
    <source>
        <dbReference type="SAM" id="MobiDB-lite"/>
    </source>
</evidence>
<dbReference type="PRINTS" id="PR00119">
    <property type="entry name" value="CATATPASE"/>
</dbReference>
<evidence type="ECO:0000256" key="12">
    <source>
        <dbReference type="ARBA" id="ARBA00022989"/>
    </source>
</evidence>
<dbReference type="PROSITE" id="PS00154">
    <property type="entry name" value="ATPASE_E1_E2"/>
    <property type="match status" value="1"/>
</dbReference>
<dbReference type="SUPFAM" id="SSF56784">
    <property type="entry name" value="HAD-like"/>
    <property type="match status" value="1"/>
</dbReference>
<dbReference type="SMART" id="SM00831">
    <property type="entry name" value="Cation_ATPase_N"/>
    <property type="match status" value="1"/>
</dbReference>
<dbReference type="InterPro" id="IPR023299">
    <property type="entry name" value="ATPase_P-typ_cyto_dom_N"/>
</dbReference>
<name>A0A137PCI5_CONC2</name>
<reference evidence="20 21" key="1">
    <citation type="journal article" date="2015" name="Genome Biol. Evol.">
        <title>Phylogenomic analyses indicate that early fungi evolved digesting cell walls of algal ancestors of land plants.</title>
        <authorList>
            <person name="Chang Y."/>
            <person name="Wang S."/>
            <person name="Sekimoto S."/>
            <person name="Aerts A.L."/>
            <person name="Choi C."/>
            <person name="Clum A."/>
            <person name="LaButti K.M."/>
            <person name="Lindquist E.A."/>
            <person name="Yee Ngan C."/>
            <person name="Ohm R.A."/>
            <person name="Salamov A.A."/>
            <person name="Grigoriev I.V."/>
            <person name="Spatafora J.W."/>
            <person name="Berbee M.L."/>
        </authorList>
    </citation>
    <scope>NUCLEOTIDE SEQUENCE [LARGE SCALE GENOMIC DNA]</scope>
    <source>
        <strain evidence="20 21">NRRL 28638</strain>
    </source>
</reference>
<evidence type="ECO:0000256" key="11">
    <source>
        <dbReference type="ARBA" id="ARBA00022967"/>
    </source>
</evidence>
<dbReference type="FunFam" id="2.70.150.10:FF:000028">
    <property type="entry name" value="Calcium-transporting ATPase"/>
    <property type="match status" value="1"/>
</dbReference>
<organism evidence="20 21">
    <name type="scientific">Conidiobolus coronatus (strain ATCC 28846 / CBS 209.66 / NRRL 28638)</name>
    <name type="common">Delacroixia coronata</name>
    <dbReference type="NCBI Taxonomy" id="796925"/>
    <lineage>
        <taxon>Eukaryota</taxon>
        <taxon>Fungi</taxon>
        <taxon>Fungi incertae sedis</taxon>
        <taxon>Zoopagomycota</taxon>
        <taxon>Entomophthoromycotina</taxon>
        <taxon>Entomophthoromycetes</taxon>
        <taxon>Entomophthorales</taxon>
        <taxon>Ancylistaceae</taxon>
        <taxon>Conidiobolus</taxon>
    </lineage>
</organism>
<comment type="function">
    <text evidence="17">Catalyzes the hydrolysis of ATP coupled with the transport of calcium.</text>
</comment>
<keyword evidence="10" id="KW-0460">Magnesium</keyword>
<dbReference type="GO" id="GO:0005774">
    <property type="term" value="C:vacuolar membrane"/>
    <property type="evidence" value="ECO:0007669"/>
    <property type="project" value="UniProtKB-SubCell"/>
</dbReference>
<proteinExistence type="inferred from homology"/>
<dbReference type="InterPro" id="IPR044492">
    <property type="entry name" value="P_typ_ATPase_HD_dom"/>
</dbReference>
<dbReference type="InterPro" id="IPR059000">
    <property type="entry name" value="ATPase_P-type_domA"/>
</dbReference>
<dbReference type="InterPro" id="IPR018303">
    <property type="entry name" value="ATPase_P-typ_P_site"/>
</dbReference>
<keyword evidence="9 17" id="KW-0067">ATP-binding</keyword>
<evidence type="ECO:0000256" key="7">
    <source>
        <dbReference type="ARBA" id="ARBA00022741"/>
    </source>
</evidence>
<dbReference type="GO" id="GO:0005524">
    <property type="term" value="F:ATP binding"/>
    <property type="evidence" value="ECO:0007669"/>
    <property type="project" value="UniProtKB-KW"/>
</dbReference>
<dbReference type="Gene3D" id="2.70.150.10">
    <property type="entry name" value="Calcium-transporting ATPase, cytoplasmic transduction domain A"/>
    <property type="match status" value="1"/>
</dbReference>
<evidence type="ECO:0000256" key="13">
    <source>
        <dbReference type="ARBA" id="ARBA00023065"/>
    </source>
</evidence>
<dbReference type="SUPFAM" id="SSF81660">
    <property type="entry name" value="Metal cation-transporting ATPase, ATP-binding domain N"/>
    <property type="match status" value="1"/>
</dbReference>
<feature type="transmembrane region" description="Helical" evidence="17">
    <location>
        <begin position="949"/>
        <end position="972"/>
    </location>
</feature>
<dbReference type="GO" id="GO:0005388">
    <property type="term" value="F:P-type calcium transporter activity"/>
    <property type="evidence" value="ECO:0007669"/>
    <property type="project" value="UniProtKB-EC"/>
</dbReference>
<dbReference type="InterPro" id="IPR023214">
    <property type="entry name" value="HAD_sf"/>
</dbReference>
<dbReference type="Gene3D" id="3.40.50.1000">
    <property type="entry name" value="HAD superfamily/HAD-like"/>
    <property type="match status" value="1"/>
</dbReference>
<keyword evidence="21" id="KW-1185">Reference proteome</keyword>
<feature type="transmembrane region" description="Helical" evidence="17">
    <location>
        <begin position="852"/>
        <end position="869"/>
    </location>
</feature>
<evidence type="ECO:0000256" key="1">
    <source>
        <dbReference type="ARBA" id="ARBA00004128"/>
    </source>
</evidence>
<evidence type="ECO:0000256" key="15">
    <source>
        <dbReference type="ARBA" id="ARBA00038148"/>
    </source>
</evidence>
<dbReference type="GO" id="GO:0006874">
    <property type="term" value="P:intracellular calcium ion homeostasis"/>
    <property type="evidence" value="ECO:0007669"/>
    <property type="project" value="TreeGrafter"/>
</dbReference>
<accession>A0A137PCI5</accession>
<evidence type="ECO:0000256" key="3">
    <source>
        <dbReference type="ARBA" id="ARBA00022554"/>
    </source>
</evidence>
<feature type="transmembrane region" description="Helical" evidence="17">
    <location>
        <begin position="149"/>
        <end position="170"/>
    </location>
</feature>
<comment type="subcellular location">
    <subcellularLocation>
        <location evidence="17">Membrane</location>
        <topology evidence="17">Multi-pass membrane protein</topology>
    </subcellularLocation>
    <subcellularLocation>
        <location evidence="1">Vacuole membrane</location>
        <topology evidence="1">Multi-pass membrane protein</topology>
    </subcellularLocation>
</comment>
<comment type="similarity">
    <text evidence="15 17">Belongs to the cation transport ATPase (P-type) (TC 3.A.3) family.</text>
</comment>
<dbReference type="InterPro" id="IPR008250">
    <property type="entry name" value="ATPase_P-typ_transduc_dom_A_sf"/>
</dbReference>
<gene>
    <name evidence="20" type="ORF">CONCODRAFT_56083</name>
</gene>
<dbReference type="SFLD" id="SFLDS00003">
    <property type="entry name" value="Haloacid_Dehalogenase"/>
    <property type="match status" value="1"/>
</dbReference>
<dbReference type="PRINTS" id="PR00121">
    <property type="entry name" value="NAKATPASE"/>
</dbReference>
<dbReference type="SUPFAM" id="SSF81665">
    <property type="entry name" value="Calcium ATPase, transmembrane domain M"/>
    <property type="match status" value="1"/>
</dbReference>
<dbReference type="Gene3D" id="1.20.1110.10">
    <property type="entry name" value="Calcium-transporting ATPase, transmembrane domain"/>
    <property type="match status" value="1"/>
</dbReference>
<dbReference type="EMBL" id="KQ964448">
    <property type="protein sequence ID" value="KXN72700.1"/>
    <property type="molecule type" value="Genomic_DNA"/>
</dbReference>
<feature type="transmembrane region" description="Helical" evidence="17">
    <location>
        <begin position="355"/>
        <end position="382"/>
    </location>
</feature>
<dbReference type="CDD" id="cd02081">
    <property type="entry name" value="P-type_ATPase_Ca_PMCA-like"/>
    <property type="match status" value="1"/>
</dbReference>
<evidence type="ECO:0000256" key="2">
    <source>
        <dbReference type="ARBA" id="ARBA00022448"/>
    </source>
</evidence>
<evidence type="ECO:0000259" key="19">
    <source>
        <dbReference type="SMART" id="SM00831"/>
    </source>
</evidence>
<dbReference type="SFLD" id="SFLDG00002">
    <property type="entry name" value="C1.7:_P-type_atpase_like"/>
    <property type="match status" value="1"/>
</dbReference>
<protein>
    <recommendedName>
        <fullName evidence="17">Calcium-transporting ATPase</fullName>
        <ecNumber evidence="17">7.2.2.10</ecNumber>
    </recommendedName>
</protein>
<comment type="caution">
    <text evidence="17">Lacks conserved residue(s) required for the propagation of feature annotation.</text>
</comment>
<keyword evidence="3" id="KW-0926">Vacuole</keyword>
<dbReference type="GO" id="GO:0046872">
    <property type="term" value="F:metal ion binding"/>
    <property type="evidence" value="ECO:0007669"/>
    <property type="project" value="UniProtKB-KW"/>
</dbReference>
<feature type="domain" description="Cation-transporting P-type ATPase N-terminal" evidence="19">
    <location>
        <begin position="49"/>
        <end position="135"/>
    </location>
</feature>
<dbReference type="NCBIfam" id="TIGR01517">
    <property type="entry name" value="ATPase-IIB_Ca"/>
    <property type="match status" value="1"/>
</dbReference>
<dbReference type="InterPro" id="IPR006408">
    <property type="entry name" value="P-type_ATPase_IIB"/>
</dbReference>
<dbReference type="Proteomes" id="UP000070444">
    <property type="component" value="Unassembled WGS sequence"/>
</dbReference>
<evidence type="ECO:0000256" key="10">
    <source>
        <dbReference type="ARBA" id="ARBA00022842"/>
    </source>
</evidence>
<dbReference type="InterPro" id="IPR006068">
    <property type="entry name" value="ATPase_P-typ_cation-transptr_C"/>
</dbReference>
<dbReference type="OMA" id="GIMWRNI"/>
<dbReference type="GO" id="GO:0016887">
    <property type="term" value="F:ATP hydrolysis activity"/>
    <property type="evidence" value="ECO:0007669"/>
    <property type="project" value="InterPro"/>
</dbReference>
<dbReference type="GO" id="GO:0005886">
    <property type="term" value="C:plasma membrane"/>
    <property type="evidence" value="ECO:0007669"/>
    <property type="project" value="TreeGrafter"/>
</dbReference>
<comment type="catalytic activity">
    <reaction evidence="16 17">
        <text>Ca(2+)(in) + ATP + H2O = Ca(2+)(out) + ADP + phosphate + H(+)</text>
        <dbReference type="Rhea" id="RHEA:18105"/>
        <dbReference type="ChEBI" id="CHEBI:15377"/>
        <dbReference type="ChEBI" id="CHEBI:15378"/>
        <dbReference type="ChEBI" id="CHEBI:29108"/>
        <dbReference type="ChEBI" id="CHEBI:30616"/>
        <dbReference type="ChEBI" id="CHEBI:43474"/>
        <dbReference type="ChEBI" id="CHEBI:456216"/>
        <dbReference type="EC" id="7.2.2.10"/>
    </reaction>
</comment>
<feature type="transmembrane region" description="Helical" evidence="17">
    <location>
        <begin position="773"/>
        <end position="794"/>
    </location>
</feature>
<dbReference type="EC" id="7.2.2.10" evidence="17"/>
<dbReference type="Pfam" id="PF00689">
    <property type="entry name" value="Cation_ATPase_C"/>
    <property type="match status" value="1"/>
</dbReference>
<evidence type="ECO:0000313" key="20">
    <source>
        <dbReference type="EMBL" id="KXN72700.1"/>
    </source>
</evidence>
<evidence type="ECO:0000256" key="16">
    <source>
        <dbReference type="ARBA" id="ARBA00048694"/>
    </source>
</evidence>
<dbReference type="FunFam" id="3.40.50.1000:FF:000018">
    <property type="entry name" value="Calcium-transporting ATPase"/>
    <property type="match status" value="1"/>
</dbReference>
<evidence type="ECO:0000256" key="8">
    <source>
        <dbReference type="ARBA" id="ARBA00022837"/>
    </source>
</evidence>
<feature type="transmembrane region" description="Helical" evidence="17">
    <location>
        <begin position="313"/>
        <end position="335"/>
    </location>
</feature>
<feature type="compositionally biased region" description="Basic and acidic residues" evidence="18">
    <location>
        <begin position="31"/>
        <end position="44"/>
    </location>
</feature>
<dbReference type="SFLD" id="SFLDF00027">
    <property type="entry name" value="p-type_atpase"/>
    <property type="match status" value="1"/>
</dbReference>
<dbReference type="Pfam" id="PF00690">
    <property type="entry name" value="Cation_ATPase_N"/>
    <property type="match status" value="1"/>
</dbReference>
<keyword evidence="12 17" id="KW-1133">Transmembrane helix</keyword>
<evidence type="ECO:0000256" key="17">
    <source>
        <dbReference type="RuleBase" id="RU361146"/>
    </source>
</evidence>
<dbReference type="AlphaFoldDB" id="A0A137PCI5"/>
<feature type="transmembrane region" description="Helical" evidence="17">
    <location>
        <begin position="120"/>
        <end position="137"/>
    </location>
</feature>
<keyword evidence="2 17" id="KW-0813">Transport</keyword>
<keyword evidence="5 17" id="KW-0812">Transmembrane</keyword>
<dbReference type="InterPro" id="IPR001757">
    <property type="entry name" value="P_typ_ATPase"/>
</dbReference>
<feature type="transmembrane region" description="Helical" evidence="17">
    <location>
        <begin position="918"/>
        <end position="937"/>
    </location>
</feature>
<evidence type="ECO:0000256" key="9">
    <source>
        <dbReference type="ARBA" id="ARBA00022840"/>
    </source>
</evidence>
<dbReference type="SUPFAM" id="SSF81653">
    <property type="entry name" value="Calcium ATPase, transduction domain A"/>
    <property type="match status" value="1"/>
</dbReference>
<dbReference type="FunFam" id="1.20.1110.10:FF:000039">
    <property type="entry name" value="Calcium-transporting ATPase"/>
    <property type="match status" value="1"/>
</dbReference>
<dbReference type="PANTHER" id="PTHR24093:SF369">
    <property type="entry name" value="CALCIUM-TRANSPORTING ATPASE"/>
    <property type="match status" value="1"/>
</dbReference>
<keyword evidence="6" id="KW-0479">Metal-binding</keyword>
<evidence type="ECO:0000256" key="5">
    <source>
        <dbReference type="ARBA" id="ARBA00022692"/>
    </source>
</evidence>
<dbReference type="InterPro" id="IPR036412">
    <property type="entry name" value="HAD-like_sf"/>
</dbReference>
<evidence type="ECO:0000256" key="6">
    <source>
        <dbReference type="ARBA" id="ARBA00022723"/>
    </source>
</evidence>
<evidence type="ECO:0000256" key="14">
    <source>
        <dbReference type="ARBA" id="ARBA00023136"/>
    </source>
</evidence>